<dbReference type="PANTHER" id="PTHR21049:SF0">
    <property type="entry name" value="DOLICHYL-DIPHOSPHOOLIGOSACCHARIDE--PROTEIN GLYCOSYLTRANSFERASE SUBUNIT 1"/>
    <property type="match status" value="1"/>
</dbReference>
<feature type="chain" id="PRO_5040536046" description="Dolichyl-diphosphooligosaccharide--protein glycosyltransferase subunit 1" evidence="10">
    <location>
        <begin position="27"/>
        <end position="505"/>
    </location>
</feature>
<evidence type="ECO:0000256" key="10">
    <source>
        <dbReference type="RuleBase" id="RU361143"/>
    </source>
</evidence>
<dbReference type="AlphaFoldDB" id="A0A9P6U6K8"/>
<comment type="caution">
    <text evidence="11">The sequence shown here is derived from an EMBL/GenBank/DDBJ whole genome shotgun (WGS) entry which is preliminary data.</text>
</comment>
<comment type="subcellular location">
    <subcellularLocation>
        <location evidence="2 10">Endoplasmic reticulum membrane</location>
        <topology evidence="2 10">Single-pass type I membrane protein</topology>
    </subcellularLocation>
</comment>
<evidence type="ECO:0000313" key="11">
    <source>
        <dbReference type="EMBL" id="KAG0261347.1"/>
    </source>
</evidence>
<feature type="transmembrane region" description="Helical" evidence="10">
    <location>
        <begin position="466"/>
        <end position="487"/>
    </location>
</feature>
<evidence type="ECO:0000256" key="4">
    <source>
        <dbReference type="ARBA" id="ARBA00008905"/>
    </source>
</evidence>
<keyword evidence="7 10" id="KW-0256">Endoplasmic reticulum</keyword>
<keyword evidence="8 10" id="KW-1133">Transmembrane helix</keyword>
<evidence type="ECO:0000256" key="7">
    <source>
        <dbReference type="ARBA" id="ARBA00022824"/>
    </source>
</evidence>
<comment type="function">
    <text evidence="1 10">Subunit of the oligosaccharyl transferase (OST) complex that catalyzes the initial transfer of a defined glycan (Glc(3)Man(9)GlcNAc(2) in eukaryotes) from the lipid carrier dolichol-pyrophosphate to an asparagine residue within an Asn-X-Ser/Thr consensus motif in nascent polypeptide chains, the first step in protein N-glycosylation. N-glycosylation occurs cotranslationally and the complex associates with the Sec61 complex at the channel-forming translocon complex that mediates protein translocation across the endoplasmic reticulum (ER). All subunits are required for a maximal enzyme activity.</text>
</comment>
<dbReference type="PANTHER" id="PTHR21049">
    <property type="entry name" value="RIBOPHORIN I"/>
    <property type="match status" value="1"/>
</dbReference>
<evidence type="ECO:0000313" key="12">
    <source>
        <dbReference type="Proteomes" id="UP000807716"/>
    </source>
</evidence>
<evidence type="ECO:0000256" key="8">
    <source>
        <dbReference type="ARBA" id="ARBA00022989"/>
    </source>
</evidence>
<keyword evidence="12" id="KW-1185">Reference proteome</keyword>
<feature type="signal peptide" evidence="10">
    <location>
        <begin position="1"/>
        <end position="26"/>
    </location>
</feature>
<comment type="subunit">
    <text evidence="10">Component of the oligosaccharyltransferase (OST) complex.</text>
</comment>
<reference evidence="11" key="1">
    <citation type="journal article" date="2020" name="Fungal Divers.">
        <title>Resolving the Mortierellaceae phylogeny through synthesis of multi-gene phylogenetics and phylogenomics.</title>
        <authorList>
            <person name="Vandepol N."/>
            <person name="Liber J."/>
            <person name="Desiro A."/>
            <person name="Na H."/>
            <person name="Kennedy M."/>
            <person name="Barry K."/>
            <person name="Grigoriev I.V."/>
            <person name="Miller A.N."/>
            <person name="O'Donnell K."/>
            <person name="Stajich J.E."/>
            <person name="Bonito G."/>
        </authorList>
    </citation>
    <scope>NUCLEOTIDE SEQUENCE</scope>
    <source>
        <strain evidence="11">BC1065</strain>
    </source>
</reference>
<protein>
    <recommendedName>
        <fullName evidence="10">Dolichyl-diphosphooligosaccharide--protein glycosyltransferase subunit 1</fullName>
    </recommendedName>
</protein>
<evidence type="ECO:0000256" key="2">
    <source>
        <dbReference type="ARBA" id="ARBA00004115"/>
    </source>
</evidence>
<gene>
    <name evidence="11" type="primary">OST1</name>
    <name evidence="11" type="ORF">DFQ27_003051</name>
</gene>
<dbReference type="InterPro" id="IPR007676">
    <property type="entry name" value="Ribophorin_I"/>
</dbReference>
<evidence type="ECO:0000256" key="1">
    <source>
        <dbReference type="ARBA" id="ARBA00002791"/>
    </source>
</evidence>
<evidence type="ECO:0000256" key="5">
    <source>
        <dbReference type="ARBA" id="ARBA00022692"/>
    </source>
</evidence>
<keyword evidence="9 10" id="KW-0472">Membrane</keyword>
<evidence type="ECO:0000256" key="9">
    <source>
        <dbReference type="ARBA" id="ARBA00023136"/>
    </source>
</evidence>
<dbReference type="GO" id="GO:0018279">
    <property type="term" value="P:protein N-linked glycosylation via asparagine"/>
    <property type="evidence" value="ECO:0007669"/>
    <property type="project" value="TreeGrafter"/>
</dbReference>
<evidence type="ECO:0000256" key="3">
    <source>
        <dbReference type="ARBA" id="ARBA00004922"/>
    </source>
</evidence>
<dbReference type="EMBL" id="JAAAJB010000220">
    <property type="protein sequence ID" value="KAG0261347.1"/>
    <property type="molecule type" value="Genomic_DNA"/>
</dbReference>
<evidence type="ECO:0000256" key="6">
    <source>
        <dbReference type="ARBA" id="ARBA00022729"/>
    </source>
</evidence>
<proteinExistence type="inferred from homology"/>
<dbReference type="OrthoDB" id="310030at2759"/>
<dbReference type="Proteomes" id="UP000807716">
    <property type="component" value="Unassembled WGS sequence"/>
</dbReference>
<name>A0A9P6U6K8_9FUNG</name>
<comment type="similarity">
    <text evidence="4 10">Belongs to the OST1 family.</text>
</comment>
<accession>A0A9P6U6K8</accession>
<keyword evidence="6 10" id="KW-0732">Signal</keyword>
<comment type="pathway">
    <text evidence="3 10">Protein modification; protein glycosylation.</text>
</comment>
<dbReference type="Pfam" id="PF04597">
    <property type="entry name" value="Ribophorin_I"/>
    <property type="match status" value="1"/>
</dbReference>
<keyword evidence="5 10" id="KW-0812">Transmembrane</keyword>
<dbReference type="GO" id="GO:0008250">
    <property type="term" value="C:oligosaccharyltransferase complex"/>
    <property type="evidence" value="ECO:0007669"/>
    <property type="project" value="UniProtKB-UniRule"/>
</dbReference>
<organism evidence="11 12">
    <name type="scientific">Actinomortierella ambigua</name>
    <dbReference type="NCBI Taxonomy" id="1343610"/>
    <lineage>
        <taxon>Eukaryota</taxon>
        <taxon>Fungi</taxon>
        <taxon>Fungi incertae sedis</taxon>
        <taxon>Mucoromycota</taxon>
        <taxon>Mortierellomycotina</taxon>
        <taxon>Mortierellomycetes</taxon>
        <taxon>Mortierellales</taxon>
        <taxon>Mortierellaceae</taxon>
        <taxon>Actinomortierella</taxon>
    </lineage>
</organism>
<sequence>MQLFSKKGLVATMALALLASPLAVLAEVVTAGNNVDEMQTWSKEELGPTIIKQNVRITNLLRTLDLTTPITREITSAAVLNIGETDVDEYFFPVDTFYSSSLASIEAENRKTKEALEVVKDVVDEENEIHYYKVKLSSPLKAGEKMQITVRVALVGLIRPFPAEISQNEKQQMVYFGNPYALTAYPANKQKTTVLTPTTKLEVLDHPEEKKPEIKGNQIVLGPYENVNLLEHGVFEVQYQFPDPVIWLNKLRRDIEISHWGNNLAVEEHYNFVNRGAQLKGHFSRIDYQKAGMQHPGTPLLTHFRVDVPKQATDLYFRDEIGNVSTSVVDRSQQDKLVLALRPRFPLFGGWKTTFYIGYNAALKHFVRKVSGTDKHILKVPAIQPMKDAIYSDVEVRIVFPEGSKILNVHVPFAVDTIEQSTTKTYMDSAGRSTVTIRGRNWIDYHAKDILVEYEIGMSSYLIKPLAAASMLLIVFGTSIVMSRLNFKIGGDGNNKKIQDADKKK</sequence>